<dbReference type="RefSeq" id="WP_086323212.1">
    <property type="nucleotide sequence ID" value="NZ_JABTDD010000046.1"/>
</dbReference>
<dbReference type="PANTHER" id="PTHR30185">
    <property type="entry name" value="CRYPTIC BETA-GLUCOSIDE BGL OPERON ANTITERMINATOR"/>
    <property type="match status" value="1"/>
</dbReference>
<dbReference type="PROSITE" id="PS00894">
    <property type="entry name" value="HTH_DEOR_1"/>
    <property type="match status" value="1"/>
</dbReference>
<comment type="caution">
    <text evidence="7">The sequence shown here is derived from an EMBL/GenBank/DDBJ whole genome shotgun (WGS) entry which is preliminary data.</text>
</comment>
<reference evidence="7 8" key="1">
    <citation type="submission" date="2017-05" db="EMBL/GenBank/DDBJ databases">
        <title>The Genome Sequence of Enterococcus faecium 7H8_DIV0219.</title>
        <authorList>
            <consortium name="The Broad Institute Genomics Platform"/>
            <consortium name="The Broad Institute Genomic Center for Infectious Diseases"/>
            <person name="Earl A."/>
            <person name="Manson A."/>
            <person name="Schwartman J."/>
            <person name="Gilmore M."/>
            <person name="Abouelleil A."/>
            <person name="Cao P."/>
            <person name="Chapman S."/>
            <person name="Cusick C."/>
            <person name="Shea T."/>
            <person name="Young S."/>
            <person name="Neafsey D."/>
            <person name="Nusbaum C."/>
            <person name="Birren B."/>
        </authorList>
    </citation>
    <scope>NUCLEOTIDE SEQUENCE [LARGE SCALE GENOMIC DNA]</scope>
    <source>
        <strain evidence="7 8">7H8_DIV0219</strain>
    </source>
</reference>
<evidence type="ECO:0000313" key="9">
    <source>
        <dbReference type="Proteomes" id="UP000448762"/>
    </source>
</evidence>
<dbReference type="InterPro" id="IPR036388">
    <property type="entry name" value="WH-like_DNA-bd_sf"/>
</dbReference>
<organism evidence="7 8">
    <name type="scientific">Enterococcus faecium</name>
    <name type="common">Streptococcus faecium</name>
    <dbReference type="NCBI Taxonomy" id="1352"/>
    <lineage>
        <taxon>Bacteria</taxon>
        <taxon>Bacillati</taxon>
        <taxon>Bacillota</taxon>
        <taxon>Bacilli</taxon>
        <taxon>Lactobacillales</taxon>
        <taxon>Enterococcaceae</taxon>
        <taxon>Enterococcus</taxon>
    </lineage>
</organism>
<dbReference type="EMBL" id="QOVC01000001">
    <property type="protein sequence ID" value="KAA0692891.1"/>
    <property type="molecule type" value="Genomic_DNA"/>
</dbReference>
<accession>A0A242BIJ9</accession>
<evidence type="ECO:0000256" key="1">
    <source>
        <dbReference type="ARBA" id="ARBA00023015"/>
    </source>
</evidence>
<dbReference type="InterPro" id="IPR018356">
    <property type="entry name" value="Tscrpt_reg_HTH_DeoR_CS"/>
</dbReference>
<dbReference type="InterPro" id="IPR007737">
    <property type="entry name" value="Mga_HTH"/>
</dbReference>
<evidence type="ECO:0000313" key="8">
    <source>
        <dbReference type="Proteomes" id="UP000194885"/>
    </source>
</evidence>
<evidence type="ECO:0000313" key="6">
    <source>
        <dbReference type="EMBL" id="KAA0692891.1"/>
    </source>
</evidence>
<dbReference type="PANTHER" id="PTHR30185:SF12">
    <property type="entry name" value="TRANSCRIPTIONAL REGULATOR MANR"/>
    <property type="match status" value="1"/>
</dbReference>
<dbReference type="InterPro" id="IPR050661">
    <property type="entry name" value="BglG_antiterminators"/>
</dbReference>
<feature type="domain" description="M protein trans-acting positive regulator (MGA) HTH" evidence="5">
    <location>
        <begin position="6"/>
        <end position="62"/>
    </location>
</feature>
<dbReference type="EMBL" id="NGKW01000002">
    <property type="protein sequence ID" value="OTN94872.1"/>
    <property type="molecule type" value="Genomic_DNA"/>
</dbReference>
<dbReference type="GO" id="GO:0003677">
    <property type="term" value="F:DNA binding"/>
    <property type="evidence" value="ECO:0007669"/>
    <property type="project" value="UniProtKB-KW"/>
</dbReference>
<keyword evidence="1" id="KW-0805">Transcription regulation</keyword>
<dbReference type="Pfam" id="PF08280">
    <property type="entry name" value="HTH_Mga"/>
    <property type="match status" value="1"/>
</dbReference>
<evidence type="ECO:0000259" key="5">
    <source>
        <dbReference type="Pfam" id="PF08280"/>
    </source>
</evidence>
<name>A0A242BIJ9_ENTFC</name>
<reference evidence="6 9" key="2">
    <citation type="submission" date="2018-07" db="EMBL/GenBank/DDBJ databases">
        <title>High quality draft genome sequencing of Enterococcus faecium exhibiting probiotic potential isolated from mucus of freshwater fish.</title>
        <authorList>
            <person name="El-Jeni R."/>
            <person name="Ghedira K."/>
            <person name="Abdelhak S."/>
            <person name="El-Bour M."/>
            <person name="Bouhaouala-Zahar B."/>
        </authorList>
    </citation>
    <scope>NUCLEOTIDE SEQUENCE [LARGE SCALE GENOMIC DNA]</scope>
    <source>
        <strain evidence="6 9">R.A73</strain>
    </source>
</reference>
<evidence type="ECO:0000313" key="7">
    <source>
        <dbReference type="EMBL" id="OTN94872.1"/>
    </source>
</evidence>
<keyword evidence="2" id="KW-0238">DNA-binding</keyword>
<evidence type="ECO:0008006" key="10">
    <source>
        <dbReference type="Google" id="ProtNLM"/>
    </source>
</evidence>
<dbReference type="Pfam" id="PF05043">
    <property type="entry name" value="Mga"/>
    <property type="match status" value="1"/>
</dbReference>
<dbReference type="InterPro" id="IPR013199">
    <property type="entry name" value="HTH_Mga_DNA-bd_dom"/>
</dbReference>
<dbReference type="Proteomes" id="UP000194885">
    <property type="component" value="Unassembled WGS sequence"/>
</dbReference>
<evidence type="ECO:0000256" key="3">
    <source>
        <dbReference type="ARBA" id="ARBA00023163"/>
    </source>
</evidence>
<evidence type="ECO:0000259" key="4">
    <source>
        <dbReference type="Pfam" id="PF05043"/>
    </source>
</evidence>
<protein>
    <recommendedName>
        <fullName evidence="10">M protein trans-acting positive regulator</fullName>
    </recommendedName>
</protein>
<dbReference type="GO" id="GO:0003700">
    <property type="term" value="F:DNA-binding transcription factor activity"/>
    <property type="evidence" value="ECO:0007669"/>
    <property type="project" value="InterPro"/>
</dbReference>
<dbReference type="Gene3D" id="1.10.10.10">
    <property type="entry name" value="Winged helix-like DNA-binding domain superfamily/Winged helix DNA-binding domain"/>
    <property type="match status" value="1"/>
</dbReference>
<feature type="domain" description="Mga helix-turn-helix" evidence="4">
    <location>
        <begin position="73"/>
        <end position="144"/>
    </location>
</feature>
<keyword evidence="3" id="KW-0804">Transcription</keyword>
<sequence>MLNLLSKKLQRQLNLLEILFEGERCRLSQLEKRLASSGKTLRNDFIEINTYSSDIQIVTDRDAGVTAMFSPAFTKDHIYQIVISQSTEYKYLETILLHPKENYLELAEYLFISESTLRRIVKKIQSKLKKYDLRIKGLTRIVGEGQVIDGLTARLLMEKYPSPASIFNRSFSEATYDVVILFLKENQLYEVAKNDPKTLCFLHFFIACRIQRFNKNKRGLEQKKISCFTFSFLEKNHLNHFSLPREEKVWQWIFDTEVIHTALKIRNASEQREYHFCISHCLMTWIDCLGKKYQLECENKDLIVQRCKEILTQPRFPEYILNDPSQTTIVDPPILACLYEELKGRMVDDCREKGYVIPELDSFVRHAILEILFDWPLLLSYIEGKENKLKAVIVTNTRKQQANDIAKRLQEKLGDYYQFGVLPNFYQKETNLYYPDIDCILTNAMMEEETNIPIFGISLFPNQREIQNLLQFYQEKYQVVEEKSLYV</sequence>
<evidence type="ECO:0000256" key="2">
    <source>
        <dbReference type="ARBA" id="ARBA00023125"/>
    </source>
</evidence>
<proteinExistence type="predicted"/>
<dbReference type="AlphaFoldDB" id="A0A242BIJ9"/>
<gene>
    <name evidence="7" type="ORF">A5810_001118</name>
    <name evidence="6" type="ORF">DTX73_01265</name>
</gene>
<dbReference type="Proteomes" id="UP000448762">
    <property type="component" value="Unassembled WGS sequence"/>
</dbReference>